<reference evidence="4" key="1">
    <citation type="journal article" date="2016" name="Genome Announc.">
        <title>Complete Genome Sequence of Brachyspira hyodysenteriae Type Strain B78 (ATCC 27164).</title>
        <authorList>
            <person name="Mirajkar N.S."/>
            <person name="Johnson T.J."/>
            <person name="Gebhart C.J."/>
        </authorList>
    </citation>
    <scope>NUCLEOTIDE SEQUENCE [LARGE SCALE GENOMIC DNA]</scope>
    <source>
        <strain evidence="4">B78</strain>
    </source>
</reference>
<comment type="similarity">
    <text evidence="1">Belongs to the RelE toxin family.</text>
</comment>
<dbReference type="PANTHER" id="PTHR35601:SF1">
    <property type="entry name" value="TOXIN RELE"/>
    <property type="match status" value="1"/>
</dbReference>
<keyword evidence="2" id="KW-1277">Toxin-antitoxin system</keyword>
<dbReference type="RefSeq" id="WP_020064552.1">
    <property type="nucleotide sequence ID" value="NZ_CP015910.2"/>
</dbReference>
<dbReference type="InterPro" id="IPR007712">
    <property type="entry name" value="RelE/ParE_toxin"/>
</dbReference>
<dbReference type="NCBIfam" id="TIGR02385">
    <property type="entry name" value="RelE_StbE"/>
    <property type="match status" value="1"/>
</dbReference>
<dbReference type="AlphaFoldDB" id="A0A3B6VRM5"/>
<dbReference type="EMBL" id="CP015910">
    <property type="protein sequence ID" value="ANN63447.1"/>
    <property type="molecule type" value="Genomic_DNA"/>
</dbReference>
<accession>A0A3B6VRM5</accession>
<reference evidence="4" key="2">
    <citation type="journal article" date="2017" name="Genome Announc.">
        <title>Correction for Mirajkar et al., Complete Genome Sequence of Brachyspira hyodysenteriae Type Strain B78 (ATCC 27164).</title>
        <authorList>
            <person name="Mirajkar N.S."/>
            <person name="Johnson T.J."/>
            <person name="Gebhart C.J."/>
        </authorList>
    </citation>
    <scope>NUCLEOTIDE SEQUENCE [LARGE SCALE GENOMIC DNA]</scope>
    <source>
        <strain evidence="4">B78</strain>
    </source>
</reference>
<protein>
    <submittedName>
        <fullName evidence="3">Addiction module toxin RelE</fullName>
    </submittedName>
</protein>
<proteinExistence type="inferred from homology"/>
<dbReference type="SUPFAM" id="SSF143011">
    <property type="entry name" value="RelE-like"/>
    <property type="match status" value="1"/>
</dbReference>
<keyword evidence="4" id="KW-1185">Reference proteome</keyword>
<sequence>MKVSITRTAKKSLEKLDRNIQKRILDFLSYLETLENPRVKGKSLKGELKEYWRYRVGDYRILSKIIDNELIILVIDIGHRKDIYDI</sequence>
<evidence type="ECO:0000313" key="3">
    <source>
        <dbReference type="EMBL" id="ANN63447.1"/>
    </source>
</evidence>
<dbReference type="Proteomes" id="UP000092328">
    <property type="component" value="Chromosome"/>
</dbReference>
<evidence type="ECO:0000256" key="2">
    <source>
        <dbReference type="ARBA" id="ARBA00022649"/>
    </source>
</evidence>
<evidence type="ECO:0000256" key="1">
    <source>
        <dbReference type="ARBA" id="ARBA00006226"/>
    </source>
</evidence>
<dbReference type="Gene3D" id="3.30.2310.20">
    <property type="entry name" value="RelE-like"/>
    <property type="match status" value="1"/>
</dbReference>
<evidence type="ECO:0000313" key="4">
    <source>
        <dbReference type="Proteomes" id="UP000092328"/>
    </source>
</evidence>
<organism evidence="3 4">
    <name type="scientific">Brachyspira hyodysenteriae ATCC 27164</name>
    <dbReference type="NCBI Taxonomy" id="1266923"/>
    <lineage>
        <taxon>Bacteria</taxon>
        <taxon>Pseudomonadati</taxon>
        <taxon>Spirochaetota</taxon>
        <taxon>Spirochaetia</taxon>
        <taxon>Brachyspirales</taxon>
        <taxon>Brachyspiraceae</taxon>
        <taxon>Brachyspira</taxon>
    </lineage>
</organism>
<name>A0A3B6VRM5_BRAHO</name>
<dbReference type="InterPro" id="IPR035093">
    <property type="entry name" value="RelE/ParE_toxin_dom_sf"/>
</dbReference>
<dbReference type="KEGG" id="bhd:BHYOB78_06085"/>
<dbReference type="PANTHER" id="PTHR35601">
    <property type="entry name" value="TOXIN RELE"/>
    <property type="match status" value="1"/>
</dbReference>
<dbReference type="OrthoDB" id="9805098at2"/>
<dbReference type="Pfam" id="PF05016">
    <property type="entry name" value="ParE_toxin"/>
    <property type="match status" value="1"/>
</dbReference>
<gene>
    <name evidence="3" type="ORF">BHYOB78_06085</name>
</gene>